<dbReference type="GO" id="GO:0003700">
    <property type="term" value="F:DNA-binding transcription factor activity"/>
    <property type="evidence" value="ECO:0007669"/>
    <property type="project" value="TreeGrafter"/>
</dbReference>
<evidence type="ECO:0000256" key="3">
    <source>
        <dbReference type="ARBA" id="ARBA00023163"/>
    </source>
</evidence>
<keyword evidence="2 4" id="KW-0238">DNA-binding</keyword>
<evidence type="ECO:0000259" key="5">
    <source>
        <dbReference type="PROSITE" id="PS50977"/>
    </source>
</evidence>
<dbReference type="PANTHER" id="PTHR30055:SF234">
    <property type="entry name" value="HTH-TYPE TRANSCRIPTIONAL REGULATOR BETI"/>
    <property type="match status" value="1"/>
</dbReference>
<name>A0A3D9UKC3_9MICO</name>
<dbReference type="Pfam" id="PF00440">
    <property type="entry name" value="TetR_N"/>
    <property type="match status" value="1"/>
</dbReference>
<protein>
    <submittedName>
        <fullName evidence="6">TetR family transcriptional regulator</fullName>
    </submittedName>
</protein>
<accession>A0A3D9UKC3</accession>
<dbReference type="PANTHER" id="PTHR30055">
    <property type="entry name" value="HTH-TYPE TRANSCRIPTIONAL REGULATOR RUTR"/>
    <property type="match status" value="1"/>
</dbReference>
<dbReference type="InterPro" id="IPR009057">
    <property type="entry name" value="Homeodomain-like_sf"/>
</dbReference>
<sequence>MTASTDLRFVADAARVAGWNDKRRETAKRITRAARRLCATRGFDEFTLDDLAADAEVSRRTLFNYFDGKMEAVLGLPPAGVLPLLKEFCAGGPTGDLYDDACIVGRQLLEEKGMARDDLATLHLALERNPKLLAATATTFRGVGEDLLVLIAEREQEPSDSPRVVITLTAIAALFEATVRTFIAPDNRRPMGDIFDSYQGALRDLATRNH</sequence>
<dbReference type="SUPFAM" id="SSF46689">
    <property type="entry name" value="Homeodomain-like"/>
    <property type="match status" value="1"/>
</dbReference>
<evidence type="ECO:0000256" key="4">
    <source>
        <dbReference type="PROSITE-ProRule" id="PRU00335"/>
    </source>
</evidence>
<evidence type="ECO:0000313" key="7">
    <source>
        <dbReference type="Proteomes" id="UP000256253"/>
    </source>
</evidence>
<keyword evidence="1" id="KW-0805">Transcription regulation</keyword>
<evidence type="ECO:0000313" key="6">
    <source>
        <dbReference type="EMBL" id="REF29759.1"/>
    </source>
</evidence>
<dbReference type="InterPro" id="IPR001647">
    <property type="entry name" value="HTH_TetR"/>
</dbReference>
<proteinExistence type="predicted"/>
<dbReference type="GO" id="GO:0000976">
    <property type="term" value="F:transcription cis-regulatory region binding"/>
    <property type="evidence" value="ECO:0007669"/>
    <property type="project" value="TreeGrafter"/>
</dbReference>
<evidence type="ECO:0000256" key="2">
    <source>
        <dbReference type="ARBA" id="ARBA00023125"/>
    </source>
</evidence>
<dbReference type="PROSITE" id="PS50977">
    <property type="entry name" value="HTH_TETR_2"/>
    <property type="match status" value="1"/>
</dbReference>
<gene>
    <name evidence="6" type="ORF">DFJ65_0727</name>
</gene>
<evidence type="ECO:0000256" key="1">
    <source>
        <dbReference type="ARBA" id="ARBA00023015"/>
    </source>
</evidence>
<keyword evidence="3" id="KW-0804">Transcription</keyword>
<dbReference type="Gene3D" id="1.10.357.10">
    <property type="entry name" value="Tetracycline Repressor, domain 2"/>
    <property type="match status" value="1"/>
</dbReference>
<dbReference type="AlphaFoldDB" id="A0A3D9UKC3"/>
<dbReference type="InterPro" id="IPR050109">
    <property type="entry name" value="HTH-type_TetR-like_transc_reg"/>
</dbReference>
<reference evidence="6 7" key="1">
    <citation type="submission" date="2018-08" db="EMBL/GenBank/DDBJ databases">
        <title>Sequencing the genomes of 1000 actinobacteria strains.</title>
        <authorList>
            <person name="Klenk H.-P."/>
        </authorList>
    </citation>
    <scope>NUCLEOTIDE SEQUENCE [LARGE SCALE GENOMIC DNA]</scope>
    <source>
        <strain evidence="6 7">DSM 22967</strain>
    </source>
</reference>
<comment type="caution">
    <text evidence="6">The sequence shown here is derived from an EMBL/GenBank/DDBJ whole genome shotgun (WGS) entry which is preliminary data.</text>
</comment>
<feature type="domain" description="HTH tetR-type" evidence="5">
    <location>
        <begin position="24"/>
        <end position="84"/>
    </location>
</feature>
<feature type="DNA-binding region" description="H-T-H motif" evidence="4">
    <location>
        <begin position="47"/>
        <end position="66"/>
    </location>
</feature>
<keyword evidence="7" id="KW-1185">Reference proteome</keyword>
<dbReference type="RefSeq" id="WP_170143980.1">
    <property type="nucleotide sequence ID" value="NZ_QTUA01000001.1"/>
</dbReference>
<dbReference type="EMBL" id="QTUA01000001">
    <property type="protein sequence ID" value="REF29759.1"/>
    <property type="molecule type" value="Genomic_DNA"/>
</dbReference>
<dbReference type="Proteomes" id="UP000256253">
    <property type="component" value="Unassembled WGS sequence"/>
</dbReference>
<organism evidence="6 7">
    <name type="scientific">Calidifontibacter indicus</name>
    <dbReference type="NCBI Taxonomy" id="419650"/>
    <lineage>
        <taxon>Bacteria</taxon>
        <taxon>Bacillati</taxon>
        <taxon>Actinomycetota</taxon>
        <taxon>Actinomycetes</taxon>
        <taxon>Micrococcales</taxon>
        <taxon>Dermacoccaceae</taxon>
        <taxon>Calidifontibacter</taxon>
    </lineage>
</organism>